<evidence type="ECO:0000313" key="4">
    <source>
        <dbReference type="Proteomes" id="UP000524246"/>
    </source>
</evidence>
<dbReference type="GO" id="GO:0016616">
    <property type="term" value="F:oxidoreductase activity, acting on the CH-OH group of donors, NAD or NADP as acceptor"/>
    <property type="evidence" value="ECO:0007669"/>
    <property type="project" value="TreeGrafter"/>
</dbReference>
<dbReference type="FunFam" id="3.40.50.720:FF:000084">
    <property type="entry name" value="Short-chain dehydrogenase reductase"/>
    <property type="match status" value="1"/>
</dbReference>
<comment type="similarity">
    <text evidence="1">Belongs to the short-chain dehydrogenases/reductases (SDR) family.</text>
</comment>
<keyword evidence="2" id="KW-0560">Oxidoreductase</keyword>
<dbReference type="InterPro" id="IPR002347">
    <property type="entry name" value="SDR_fam"/>
</dbReference>
<dbReference type="Gene3D" id="3.40.50.720">
    <property type="entry name" value="NAD(P)-binding Rossmann-like Domain"/>
    <property type="match status" value="1"/>
</dbReference>
<reference evidence="3 4" key="1">
    <citation type="journal article" date="2020" name="Biotechnol. Biofuels">
        <title>New insights from the biogas microbiome by comprehensive genome-resolved metagenomics of nearly 1600 species originating from multiple anaerobic digesters.</title>
        <authorList>
            <person name="Campanaro S."/>
            <person name="Treu L."/>
            <person name="Rodriguez-R L.M."/>
            <person name="Kovalovszki A."/>
            <person name="Ziels R.M."/>
            <person name="Maus I."/>
            <person name="Zhu X."/>
            <person name="Kougias P.G."/>
            <person name="Basile A."/>
            <person name="Luo G."/>
            <person name="Schluter A."/>
            <person name="Konstantinidis K.T."/>
            <person name="Angelidaki I."/>
        </authorList>
    </citation>
    <scope>NUCLEOTIDE SEQUENCE [LARGE SCALE GENOMIC DNA]</scope>
    <source>
        <strain evidence="3">AS27yjCOA_65</strain>
    </source>
</reference>
<dbReference type="PRINTS" id="PR00081">
    <property type="entry name" value="GDHRDH"/>
</dbReference>
<dbReference type="Pfam" id="PF13561">
    <property type="entry name" value="adh_short_C2"/>
    <property type="match status" value="1"/>
</dbReference>
<evidence type="ECO:0000256" key="1">
    <source>
        <dbReference type="ARBA" id="ARBA00006484"/>
    </source>
</evidence>
<gene>
    <name evidence="3" type="ORF">GYA55_07055</name>
</gene>
<dbReference type="PANTHER" id="PTHR42760:SF133">
    <property type="entry name" value="3-OXOACYL-[ACYL-CARRIER-PROTEIN] REDUCTASE"/>
    <property type="match status" value="1"/>
</dbReference>
<dbReference type="SUPFAM" id="SSF51735">
    <property type="entry name" value="NAD(P)-binding Rossmann-fold domains"/>
    <property type="match status" value="1"/>
</dbReference>
<protein>
    <submittedName>
        <fullName evidence="3">SDR family oxidoreductase</fullName>
    </submittedName>
</protein>
<dbReference type="AlphaFoldDB" id="A0A7X9FRF4"/>
<dbReference type="InterPro" id="IPR036291">
    <property type="entry name" value="NAD(P)-bd_dom_sf"/>
</dbReference>
<comment type="caution">
    <text evidence="3">The sequence shown here is derived from an EMBL/GenBank/DDBJ whole genome shotgun (WGS) entry which is preliminary data.</text>
</comment>
<dbReference type="EMBL" id="JAAZON010000309">
    <property type="protein sequence ID" value="NMC62914.1"/>
    <property type="molecule type" value="Genomic_DNA"/>
</dbReference>
<evidence type="ECO:0000256" key="2">
    <source>
        <dbReference type="ARBA" id="ARBA00023002"/>
    </source>
</evidence>
<sequence>MNYLDSFSLKGKVAVVTGALGILGKHFCHGLAQAGANVVAIDLDKDAVEDFASDLIKQYQGQEALGLKCDVSSASDVENTFLQIIDKFGALDILHNNAAASKSDEQGEAFFESFEEYSLEEWKRVMSVNLDGMFLVAQAASKQMIKRGKGGSIVQTASIYGIMGPDQRIYEGSRYMNRQINTPAVYSASKGGVVALTRYLATYLAPYNIRVNTLTPGGVRSGQNDAFVKAYSNRIPLGSMAEGYEMVGALLFLASDASSYVTGQNIIVDGGLNAW</sequence>
<name>A0A7X9FRF4_9DELT</name>
<dbReference type="PANTHER" id="PTHR42760">
    <property type="entry name" value="SHORT-CHAIN DEHYDROGENASES/REDUCTASES FAMILY MEMBER"/>
    <property type="match status" value="1"/>
</dbReference>
<dbReference type="PRINTS" id="PR00080">
    <property type="entry name" value="SDRFAMILY"/>
</dbReference>
<proteinExistence type="inferred from homology"/>
<accession>A0A7X9FRF4</accession>
<dbReference type="Proteomes" id="UP000524246">
    <property type="component" value="Unassembled WGS sequence"/>
</dbReference>
<evidence type="ECO:0000313" key="3">
    <source>
        <dbReference type="EMBL" id="NMC62914.1"/>
    </source>
</evidence>
<organism evidence="3 4">
    <name type="scientific">SAR324 cluster bacterium</name>
    <dbReference type="NCBI Taxonomy" id="2024889"/>
    <lineage>
        <taxon>Bacteria</taxon>
        <taxon>Deltaproteobacteria</taxon>
        <taxon>SAR324 cluster</taxon>
    </lineage>
</organism>